<evidence type="ECO:0000313" key="3">
    <source>
        <dbReference type="Proteomes" id="UP000501830"/>
    </source>
</evidence>
<accession>A0A6G7WJY1</accession>
<dbReference type="Pfam" id="PF14493">
    <property type="entry name" value="HTH_40"/>
    <property type="match status" value="1"/>
</dbReference>
<organism evidence="2 3">
    <name type="scientific">Jeotgalibaca porci</name>
    <dbReference type="NCBI Taxonomy" id="1868793"/>
    <lineage>
        <taxon>Bacteria</taxon>
        <taxon>Bacillati</taxon>
        <taxon>Bacillota</taxon>
        <taxon>Bacilli</taxon>
        <taxon>Lactobacillales</taxon>
        <taxon>Carnobacteriaceae</taxon>
        <taxon>Jeotgalibaca</taxon>
    </lineage>
</organism>
<reference evidence="2 3" key="1">
    <citation type="journal article" date="2017" name="Int. J. Syst. Evol. Microbiol.">
        <title>Jeotgalibaca porci sp. nov. and Jeotgalibaca arthritidis sp. nov., isolated from pigs, and emended description of the genus Jeotgalibaca.</title>
        <authorList>
            <person name="Zamora L."/>
            <person name="Perez-Sancho M."/>
            <person name="Dominguez L."/>
            <person name="Fernandez-Garayzabal J.F."/>
            <person name="Vela A.I."/>
        </authorList>
    </citation>
    <scope>NUCLEOTIDE SEQUENCE [LARGE SCALE GENOMIC DNA]</scope>
    <source>
        <strain evidence="2 3">CCUG 69148</strain>
    </source>
</reference>
<sequence>MELTYLDYLFLDLFSTKESRKINSLFHILSGKRTVSVLMQAKRMDLEAYYAFFPKLQQSFFEERIKLMMQLELLNAEYQLTAEGSQRKHQYFMSHARPDLKEQLKYQAISALFKMRCLFLTQVLSERVHESKKYYPIQPRLFEQRWLKHFLVKHDLTSVSKSKILGEEWLRILAEPEIQNPEIFVAQFEGYHKSKQTNKQMSDEYNRDPVEVYVLLQREWIQLLITVNEKPQEYPLLSTILAELKRNAGLCSESTQETYRMWADGVSLEQVAERRRLKQSTINDHLTEMAILYETFPYEEFLSEEQLAYIEAEILAGKPVDYNEIQQAFPDVSFFQSRLMQVKGEVHDDRK</sequence>
<dbReference type="InterPro" id="IPR029491">
    <property type="entry name" value="Helicase_HTH"/>
</dbReference>
<evidence type="ECO:0000313" key="2">
    <source>
        <dbReference type="EMBL" id="QIK52546.1"/>
    </source>
</evidence>
<evidence type="ECO:0000259" key="1">
    <source>
        <dbReference type="Pfam" id="PF14493"/>
    </source>
</evidence>
<gene>
    <name evidence="2" type="ORF">G7058_11080</name>
</gene>
<dbReference type="RefSeq" id="WP_166063580.1">
    <property type="nucleotide sequence ID" value="NZ_CP049889.1"/>
</dbReference>
<dbReference type="EMBL" id="CP049889">
    <property type="protein sequence ID" value="QIK52546.1"/>
    <property type="molecule type" value="Genomic_DNA"/>
</dbReference>
<dbReference type="GeneID" id="94553831"/>
<name>A0A6G7WJY1_9LACT</name>
<dbReference type="AlphaFoldDB" id="A0A6G7WJY1"/>
<keyword evidence="3" id="KW-1185">Reference proteome</keyword>
<dbReference type="Proteomes" id="UP000501830">
    <property type="component" value="Chromosome"/>
</dbReference>
<dbReference type="KEGG" id="jpo:G7058_11080"/>
<protein>
    <recommendedName>
        <fullName evidence="1">Helicase Helix-turn-helix domain-containing protein</fullName>
    </recommendedName>
</protein>
<proteinExistence type="predicted"/>
<feature type="domain" description="Helicase Helix-turn-helix" evidence="1">
    <location>
        <begin position="254"/>
        <end position="340"/>
    </location>
</feature>